<dbReference type="EMBL" id="ASHM01069641">
    <property type="protein sequence ID" value="PNX54932.1"/>
    <property type="molecule type" value="Genomic_DNA"/>
</dbReference>
<sequence length="51" mass="5662">ELTTSTDVSYKEKLISSLPMQNHSEKCMLQSIAENYGAIAAHHKDSPLQDT</sequence>
<protein>
    <submittedName>
        <fullName evidence="1">Pectinesterase</fullName>
    </submittedName>
</protein>
<gene>
    <name evidence="1" type="ORF">L195_g048555</name>
</gene>
<organism evidence="1 2">
    <name type="scientific">Trifolium pratense</name>
    <name type="common">Red clover</name>
    <dbReference type="NCBI Taxonomy" id="57577"/>
    <lineage>
        <taxon>Eukaryota</taxon>
        <taxon>Viridiplantae</taxon>
        <taxon>Streptophyta</taxon>
        <taxon>Embryophyta</taxon>
        <taxon>Tracheophyta</taxon>
        <taxon>Spermatophyta</taxon>
        <taxon>Magnoliopsida</taxon>
        <taxon>eudicotyledons</taxon>
        <taxon>Gunneridae</taxon>
        <taxon>Pentapetalae</taxon>
        <taxon>rosids</taxon>
        <taxon>fabids</taxon>
        <taxon>Fabales</taxon>
        <taxon>Fabaceae</taxon>
        <taxon>Papilionoideae</taxon>
        <taxon>50 kb inversion clade</taxon>
        <taxon>NPAAA clade</taxon>
        <taxon>Hologalegina</taxon>
        <taxon>IRL clade</taxon>
        <taxon>Trifolieae</taxon>
        <taxon>Trifolium</taxon>
    </lineage>
</organism>
<dbReference type="Proteomes" id="UP000236291">
    <property type="component" value="Unassembled WGS sequence"/>
</dbReference>
<feature type="non-terminal residue" evidence="1">
    <location>
        <position position="1"/>
    </location>
</feature>
<proteinExistence type="predicted"/>
<evidence type="ECO:0000313" key="1">
    <source>
        <dbReference type="EMBL" id="PNX54932.1"/>
    </source>
</evidence>
<dbReference type="AlphaFoldDB" id="A0A2K3JLL9"/>
<accession>A0A2K3JLL9</accession>
<reference evidence="1 2" key="2">
    <citation type="journal article" date="2017" name="Front. Plant Sci.">
        <title>Gene Classification and Mining of Molecular Markers Useful in Red Clover (Trifolium pratense) Breeding.</title>
        <authorList>
            <person name="Istvanek J."/>
            <person name="Dluhosova J."/>
            <person name="Dluhos P."/>
            <person name="Patkova L."/>
            <person name="Nedelnik J."/>
            <person name="Repkova J."/>
        </authorList>
    </citation>
    <scope>NUCLEOTIDE SEQUENCE [LARGE SCALE GENOMIC DNA]</scope>
    <source>
        <strain evidence="2">cv. Tatra</strain>
        <tissue evidence="1">Young leaves</tissue>
    </source>
</reference>
<name>A0A2K3JLL9_TRIPR</name>
<comment type="caution">
    <text evidence="1">The sequence shown here is derived from an EMBL/GenBank/DDBJ whole genome shotgun (WGS) entry which is preliminary data.</text>
</comment>
<evidence type="ECO:0000313" key="2">
    <source>
        <dbReference type="Proteomes" id="UP000236291"/>
    </source>
</evidence>
<reference evidence="1 2" key="1">
    <citation type="journal article" date="2014" name="Am. J. Bot.">
        <title>Genome assembly and annotation for red clover (Trifolium pratense; Fabaceae).</title>
        <authorList>
            <person name="Istvanek J."/>
            <person name="Jaros M."/>
            <person name="Krenek A."/>
            <person name="Repkova J."/>
        </authorList>
    </citation>
    <scope>NUCLEOTIDE SEQUENCE [LARGE SCALE GENOMIC DNA]</scope>
    <source>
        <strain evidence="2">cv. Tatra</strain>
        <tissue evidence="1">Young leaves</tissue>
    </source>
</reference>